<accession>A0ABN8J4D7</accession>
<protein>
    <submittedName>
        <fullName evidence="2">Uncharacterized protein</fullName>
    </submittedName>
</protein>
<dbReference type="Proteomes" id="UP000837857">
    <property type="component" value="Chromosome 7"/>
</dbReference>
<feature type="compositionally biased region" description="Basic and acidic residues" evidence="1">
    <location>
        <begin position="64"/>
        <end position="75"/>
    </location>
</feature>
<feature type="non-terminal residue" evidence="2">
    <location>
        <position position="124"/>
    </location>
</feature>
<sequence length="124" mass="13865">MLSTVLTRKKANQELNARMTESVCYVITSQLFGVLRPRIGRSSSWRFGRSRPRSGFRARGPDGAGERQVGRERRPGAACGLDSYIRSPPPPPRCLPLSRSAPSLPRNHIIYDSIRARSNLAILY</sequence>
<organism evidence="2 3">
    <name type="scientific">Iphiclides podalirius</name>
    <name type="common">scarce swallowtail</name>
    <dbReference type="NCBI Taxonomy" id="110791"/>
    <lineage>
        <taxon>Eukaryota</taxon>
        <taxon>Metazoa</taxon>
        <taxon>Ecdysozoa</taxon>
        <taxon>Arthropoda</taxon>
        <taxon>Hexapoda</taxon>
        <taxon>Insecta</taxon>
        <taxon>Pterygota</taxon>
        <taxon>Neoptera</taxon>
        <taxon>Endopterygota</taxon>
        <taxon>Lepidoptera</taxon>
        <taxon>Glossata</taxon>
        <taxon>Ditrysia</taxon>
        <taxon>Papilionoidea</taxon>
        <taxon>Papilionidae</taxon>
        <taxon>Papilioninae</taxon>
        <taxon>Iphiclides</taxon>
    </lineage>
</organism>
<proteinExistence type="predicted"/>
<evidence type="ECO:0000313" key="3">
    <source>
        <dbReference type="Proteomes" id="UP000837857"/>
    </source>
</evidence>
<evidence type="ECO:0000256" key="1">
    <source>
        <dbReference type="SAM" id="MobiDB-lite"/>
    </source>
</evidence>
<keyword evidence="3" id="KW-1185">Reference proteome</keyword>
<feature type="region of interest" description="Disordered" evidence="1">
    <location>
        <begin position="46"/>
        <end position="99"/>
    </location>
</feature>
<gene>
    <name evidence="2" type="ORF">IPOD504_LOCUS15734</name>
</gene>
<evidence type="ECO:0000313" key="2">
    <source>
        <dbReference type="EMBL" id="CAH2073656.1"/>
    </source>
</evidence>
<name>A0ABN8J4D7_9NEOP</name>
<dbReference type="EMBL" id="OW152819">
    <property type="protein sequence ID" value="CAH2073656.1"/>
    <property type="molecule type" value="Genomic_DNA"/>
</dbReference>
<reference evidence="2" key="1">
    <citation type="submission" date="2022-03" db="EMBL/GenBank/DDBJ databases">
        <authorList>
            <person name="Martin H S."/>
        </authorList>
    </citation>
    <scope>NUCLEOTIDE SEQUENCE</scope>
</reference>